<feature type="domain" description="SET" evidence="5">
    <location>
        <begin position="6"/>
        <end position="244"/>
    </location>
</feature>
<evidence type="ECO:0000313" key="8">
    <source>
        <dbReference type="Proteomes" id="UP001152320"/>
    </source>
</evidence>
<dbReference type="InterPro" id="IPR011990">
    <property type="entry name" value="TPR-like_helical_dom_sf"/>
</dbReference>
<dbReference type="PANTHER" id="PTHR12197">
    <property type="entry name" value="HISTONE-LYSINE N-METHYLTRANSFERASE SMYD"/>
    <property type="match status" value="1"/>
</dbReference>
<dbReference type="InterPro" id="IPR001214">
    <property type="entry name" value="SET_dom"/>
</dbReference>
<dbReference type="Pfam" id="PF00856">
    <property type="entry name" value="SET"/>
    <property type="match status" value="1"/>
</dbReference>
<dbReference type="GO" id="GO:0008270">
    <property type="term" value="F:zinc ion binding"/>
    <property type="evidence" value="ECO:0007669"/>
    <property type="project" value="UniProtKB-KW"/>
</dbReference>
<keyword evidence="1" id="KW-0479">Metal-binding</keyword>
<dbReference type="GO" id="GO:0005634">
    <property type="term" value="C:nucleus"/>
    <property type="evidence" value="ECO:0007669"/>
    <property type="project" value="TreeGrafter"/>
</dbReference>
<dbReference type="InterPro" id="IPR050869">
    <property type="entry name" value="H3K4_H4K5_MeTrfase"/>
</dbReference>
<dbReference type="SUPFAM" id="SSF48452">
    <property type="entry name" value="TPR-like"/>
    <property type="match status" value="1"/>
</dbReference>
<evidence type="ECO:0000256" key="1">
    <source>
        <dbReference type="ARBA" id="ARBA00022723"/>
    </source>
</evidence>
<dbReference type="PROSITE" id="PS01360">
    <property type="entry name" value="ZF_MYND_1"/>
    <property type="match status" value="1"/>
</dbReference>
<dbReference type="Proteomes" id="UP001152320">
    <property type="component" value="Chromosome 7"/>
</dbReference>
<dbReference type="Pfam" id="PF01753">
    <property type="entry name" value="zf-MYND"/>
    <property type="match status" value="1"/>
</dbReference>
<name>A0A9Q1HAP2_HOLLE</name>
<evidence type="ECO:0000259" key="6">
    <source>
        <dbReference type="PROSITE" id="PS50865"/>
    </source>
</evidence>
<proteinExistence type="predicted"/>
<keyword evidence="3" id="KW-0862">Zinc</keyword>
<dbReference type="EMBL" id="JAIZAY010000007">
    <property type="protein sequence ID" value="KAJ8038970.1"/>
    <property type="molecule type" value="Genomic_DNA"/>
</dbReference>
<dbReference type="InterPro" id="IPR046341">
    <property type="entry name" value="SET_dom_sf"/>
</dbReference>
<dbReference type="PANTHER" id="PTHR12197:SF251">
    <property type="entry name" value="EG:BACR7C10.4 PROTEIN"/>
    <property type="match status" value="1"/>
</dbReference>
<dbReference type="PROSITE" id="PS50280">
    <property type="entry name" value="SET"/>
    <property type="match status" value="1"/>
</dbReference>
<evidence type="ECO:0000256" key="4">
    <source>
        <dbReference type="PROSITE-ProRule" id="PRU00134"/>
    </source>
</evidence>
<dbReference type="SUPFAM" id="SSF82199">
    <property type="entry name" value="SET domain"/>
    <property type="match status" value="1"/>
</dbReference>
<dbReference type="AlphaFoldDB" id="A0A9Q1HAP2"/>
<sequence length="478" mass="54613">MTTYLGDVETYQTPDRGRGVTCTSDTKKGTTLLKEECIACVLCSNVRGSYCDHCLLPGYDQLMRCSGCKFARYCNKKCQKNAWIDHKEECKGLKRVAPNIPTDTVRLLARIMHKNRRTPKPVPSIDDKNFPLTIDQLQGDVEKMVEQRREDMGAIFFVLEKFLGGDLLGYTTADILRLFVVVEINGFHLFDHELKNIGYALYQRASMVNHHCEPNCLVVFEGSVLEVRTLQDLKKGDELLITYIETLATTERRRDMLMEQFRFHCMCRKCEDPYSDQVLRCILCPKCSCNGHLKNVSDGTARCSLCGLERSTTDALWEKFTAAEEKAETLLASANEHRSEEKWRDMLLCAEKCLELPYLHPSHFAMLRARNVAMDAHIELQNWQEALTYGEDNLEAYRHQYQFNHPSVGVQLMRVGKLYNYLGKVSEALQMFKQAMDIIGVTHATEHPLRQALSELLISCQMELRGSIMSSITGSDIT</sequence>
<comment type="caution">
    <text evidence="7">The sequence shown here is derived from an EMBL/GenBank/DDBJ whole genome shotgun (WGS) entry which is preliminary data.</text>
</comment>
<dbReference type="PROSITE" id="PS50865">
    <property type="entry name" value="ZF_MYND_2"/>
    <property type="match status" value="1"/>
</dbReference>
<organism evidence="7 8">
    <name type="scientific">Holothuria leucospilota</name>
    <name type="common">Black long sea cucumber</name>
    <name type="synonym">Mertensiothuria leucospilota</name>
    <dbReference type="NCBI Taxonomy" id="206669"/>
    <lineage>
        <taxon>Eukaryota</taxon>
        <taxon>Metazoa</taxon>
        <taxon>Echinodermata</taxon>
        <taxon>Eleutherozoa</taxon>
        <taxon>Echinozoa</taxon>
        <taxon>Holothuroidea</taxon>
        <taxon>Aspidochirotacea</taxon>
        <taxon>Aspidochirotida</taxon>
        <taxon>Holothuriidae</taxon>
        <taxon>Holothuria</taxon>
    </lineage>
</organism>
<reference evidence="7" key="1">
    <citation type="submission" date="2021-10" db="EMBL/GenBank/DDBJ databases">
        <title>Tropical sea cucumber genome reveals ecological adaptation and Cuvierian tubules defense mechanism.</title>
        <authorList>
            <person name="Chen T."/>
        </authorList>
    </citation>
    <scope>NUCLEOTIDE SEQUENCE</scope>
    <source>
        <strain evidence="7">Nanhai2018</strain>
        <tissue evidence="7">Muscle</tissue>
    </source>
</reference>
<keyword evidence="8" id="KW-1185">Reference proteome</keyword>
<accession>A0A9Q1HAP2</accession>
<dbReference type="Gene3D" id="1.10.220.160">
    <property type="match status" value="1"/>
</dbReference>
<dbReference type="Gene3D" id="6.10.140.2220">
    <property type="match status" value="1"/>
</dbReference>
<dbReference type="Gene3D" id="2.170.270.10">
    <property type="entry name" value="SET domain"/>
    <property type="match status" value="1"/>
</dbReference>
<dbReference type="InterPro" id="IPR002893">
    <property type="entry name" value="Znf_MYND"/>
</dbReference>
<feature type="domain" description="MYND-type" evidence="6">
    <location>
        <begin position="51"/>
        <end position="90"/>
    </location>
</feature>
<dbReference type="Gene3D" id="1.25.40.970">
    <property type="match status" value="1"/>
</dbReference>
<evidence type="ECO:0000313" key="7">
    <source>
        <dbReference type="EMBL" id="KAJ8038970.1"/>
    </source>
</evidence>
<evidence type="ECO:0000256" key="3">
    <source>
        <dbReference type="ARBA" id="ARBA00022833"/>
    </source>
</evidence>
<dbReference type="Gene3D" id="1.25.40.10">
    <property type="entry name" value="Tetratricopeptide repeat domain"/>
    <property type="match status" value="1"/>
</dbReference>
<dbReference type="OrthoDB" id="265717at2759"/>
<gene>
    <name evidence="7" type="ORF">HOLleu_16544</name>
</gene>
<evidence type="ECO:0000256" key="2">
    <source>
        <dbReference type="ARBA" id="ARBA00022771"/>
    </source>
</evidence>
<evidence type="ECO:0000259" key="5">
    <source>
        <dbReference type="PROSITE" id="PS50280"/>
    </source>
</evidence>
<keyword evidence="2 4" id="KW-0863">Zinc-finger</keyword>
<protein>
    <submittedName>
        <fullName evidence="7">Histone-lysine N-methyltransferase SMYD3</fullName>
    </submittedName>
</protein>